<dbReference type="EMBL" id="CP111026">
    <property type="protein sequence ID" value="WAR27930.1"/>
    <property type="molecule type" value="Genomic_DNA"/>
</dbReference>
<protein>
    <submittedName>
        <fullName evidence="1">Uncharacterized protein</fullName>
    </submittedName>
</protein>
<evidence type="ECO:0000313" key="2">
    <source>
        <dbReference type="Proteomes" id="UP001164746"/>
    </source>
</evidence>
<keyword evidence="2" id="KW-1185">Reference proteome</keyword>
<name>A0ABY7G120_MYAAR</name>
<evidence type="ECO:0000313" key="1">
    <source>
        <dbReference type="EMBL" id="WAR27930.1"/>
    </source>
</evidence>
<proteinExistence type="predicted"/>
<sequence>MDATFNLTMAGIKTQTSMFSLESATVDKGACKCQEYLQTTPSISLMMFPSGDILQVRFPESTFQPFHAEKVSMSPFFFMNPHKHFKTSGGPNITELTTGDIPIGDRGNSYTCMSSQNVPYERNQPYHMTMTITNLHVQAYDIQEGKLSPATTCSTDMSTVRPVPTVCITNHNKDCFRKIKKAN</sequence>
<gene>
    <name evidence="1" type="ORF">MAR_013634</name>
</gene>
<reference evidence="1" key="1">
    <citation type="submission" date="2022-11" db="EMBL/GenBank/DDBJ databases">
        <title>Centuries of genome instability and evolution in soft-shell clam transmissible cancer (bioRxiv).</title>
        <authorList>
            <person name="Hart S.F.M."/>
            <person name="Yonemitsu M.A."/>
            <person name="Giersch R.M."/>
            <person name="Beal B.F."/>
            <person name="Arriagada G."/>
            <person name="Davis B.W."/>
            <person name="Ostrander E.A."/>
            <person name="Goff S.P."/>
            <person name="Metzger M.J."/>
        </authorList>
    </citation>
    <scope>NUCLEOTIDE SEQUENCE</scope>
    <source>
        <strain evidence="1">MELC-2E11</strain>
        <tissue evidence="1">Siphon/mantle</tissue>
    </source>
</reference>
<dbReference type="Proteomes" id="UP001164746">
    <property type="component" value="Chromosome 15"/>
</dbReference>
<dbReference type="Gene3D" id="2.40.160.110">
    <property type="match status" value="1"/>
</dbReference>
<accession>A0ABY7G120</accession>
<organism evidence="1 2">
    <name type="scientific">Mya arenaria</name>
    <name type="common">Soft-shell clam</name>
    <dbReference type="NCBI Taxonomy" id="6604"/>
    <lineage>
        <taxon>Eukaryota</taxon>
        <taxon>Metazoa</taxon>
        <taxon>Spiralia</taxon>
        <taxon>Lophotrochozoa</taxon>
        <taxon>Mollusca</taxon>
        <taxon>Bivalvia</taxon>
        <taxon>Autobranchia</taxon>
        <taxon>Heteroconchia</taxon>
        <taxon>Euheterodonta</taxon>
        <taxon>Imparidentia</taxon>
        <taxon>Neoheterodontei</taxon>
        <taxon>Myida</taxon>
        <taxon>Myoidea</taxon>
        <taxon>Myidae</taxon>
        <taxon>Mya</taxon>
    </lineage>
</organism>